<dbReference type="InterPro" id="IPR006439">
    <property type="entry name" value="HAD-SF_hydro_IA"/>
</dbReference>
<evidence type="ECO:0000313" key="2">
    <source>
        <dbReference type="Proteomes" id="UP001156836"/>
    </source>
</evidence>
<dbReference type="InterPro" id="IPR036412">
    <property type="entry name" value="HAD-like_sf"/>
</dbReference>
<name>A0ABQ6BMX6_9NEIS</name>
<comment type="caution">
    <text evidence="1">The sequence shown here is derived from an EMBL/GenBank/DDBJ whole genome shotgun (WGS) entry which is preliminary data.</text>
</comment>
<dbReference type="SFLD" id="SFLDS00003">
    <property type="entry name" value="Haloacid_Dehalogenase"/>
    <property type="match status" value="1"/>
</dbReference>
<dbReference type="NCBIfam" id="TIGR01509">
    <property type="entry name" value="HAD-SF-IA-v3"/>
    <property type="match status" value="1"/>
</dbReference>
<dbReference type="Gene3D" id="3.40.50.1000">
    <property type="entry name" value="HAD superfamily/HAD-like"/>
    <property type="match status" value="1"/>
</dbReference>
<gene>
    <name evidence="1" type="ORF">GCM10007860_04110</name>
</gene>
<dbReference type="Pfam" id="PF13419">
    <property type="entry name" value="HAD_2"/>
    <property type="match status" value="1"/>
</dbReference>
<dbReference type="InterPro" id="IPR051806">
    <property type="entry name" value="HAD-like_SPP"/>
</dbReference>
<dbReference type="SFLD" id="SFLDG01135">
    <property type="entry name" value="C1.5.6:_HAD__Beta-PGM__Phospha"/>
    <property type="match status" value="1"/>
</dbReference>
<dbReference type="InterPro" id="IPR023198">
    <property type="entry name" value="PGP-like_dom2"/>
</dbReference>
<dbReference type="SFLD" id="SFLDG01129">
    <property type="entry name" value="C1.5:_HAD__Beta-PGM__Phosphata"/>
    <property type="match status" value="1"/>
</dbReference>
<evidence type="ECO:0000313" key="1">
    <source>
        <dbReference type="EMBL" id="GLS03268.1"/>
    </source>
</evidence>
<dbReference type="NCBIfam" id="TIGR01549">
    <property type="entry name" value="HAD-SF-IA-v1"/>
    <property type="match status" value="1"/>
</dbReference>
<accession>A0ABQ6BMX6</accession>
<dbReference type="PANTHER" id="PTHR43481:SF4">
    <property type="entry name" value="GLYCEROL-1-PHOSPHATE PHOSPHOHYDROLASE 1-RELATED"/>
    <property type="match status" value="1"/>
</dbReference>
<dbReference type="InterPro" id="IPR041492">
    <property type="entry name" value="HAD_2"/>
</dbReference>
<proteinExistence type="predicted"/>
<reference evidence="2" key="1">
    <citation type="journal article" date="2019" name="Int. J. Syst. Evol. Microbiol.">
        <title>The Global Catalogue of Microorganisms (GCM) 10K type strain sequencing project: providing services to taxonomists for standard genome sequencing and annotation.</title>
        <authorList>
            <consortium name="The Broad Institute Genomics Platform"/>
            <consortium name="The Broad Institute Genome Sequencing Center for Infectious Disease"/>
            <person name="Wu L."/>
            <person name="Ma J."/>
        </authorList>
    </citation>
    <scope>NUCLEOTIDE SEQUENCE [LARGE SCALE GENOMIC DNA]</scope>
    <source>
        <strain evidence="2">NBRC 104970</strain>
    </source>
</reference>
<dbReference type="SUPFAM" id="SSF56784">
    <property type="entry name" value="HAD-like"/>
    <property type="match status" value="1"/>
</dbReference>
<sequence>MTLALPATFDALLFDMDGTLIDSTPCVERIWRRWAADIGIEADELIANMHGVRGQDTIQRFAPHVDQEREFKRLLDWELTDLEGTLPVTGILERIAELDGARYGIVTSAMRQLATLKLEYCGLTAPAATVCSEDVARGKPYPDPFLLGAEQLGVDPTRCLAFEDAPSGVRAAKTAGMTVIALTTSHRPDQLAEADLLIGDWRELRFATDGRGGVTVSRA</sequence>
<organism evidence="1 2">
    <name type="scientific">Chitiniphilus shinanonensis</name>
    <dbReference type="NCBI Taxonomy" id="553088"/>
    <lineage>
        <taxon>Bacteria</taxon>
        <taxon>Pseudomonadati</taxon>
        <taxon>Pseudomonadota</taxon>
        <taxon>Betaproteobacteria</taxon>
        <taxon>Neisseriales</taxon>
        <taxon>Chitinibacteraceae</taxon>
        <taxon>Chitiniphilus</taxon>
    </lineage>
</organism>
<dbReference type="Gene3D" id="1.10.150.240">
    <property type="entry name" value="Putative phosphatase, domain 2"/>
    <property type="match status" value="1"/>
</dbReference>
<dbReference type="RefSeq" id="WP_018747816.1">
    <property type="nucleotide sequence ID" value="NZ_BSOZ01000003.1"/>
</dbReference>
<dbReference type="EMBL" id="BSOZ01000003">
    <property type="protein sequence ID" value="GLS03268.1"/>
    <property type="molecule type" value="Genomic_DNA"/>
</dbReference>
<protein>
    <submittedName>
        <fullName evidence="1">Glycerol-3-phosphatase</fullName>
    </submittedName>
</protein>
<dbReference type="InterPro" id="IPR023214">
    <property type="entry name" value="HAD_sf"/>
</dbReference>
<dbReference type="PANTHER" id="PTHR43481">
    <property type="entry name" value="FRUCTOSE-1-PHOSPHATE PHOSPHATASE"/>
    <property type="match status" value="1"/>
</dbReference>
<dbReference type="Proteomes" id="UP001156836">
    <property type="component" value="Unassembled WGS sequence"/>
</dbReference>
<keyword evidence="2" id="KW-1185">Reference proteome</keyword>